<name>A0AAN9PMJ5_CANGL</name>
<evidence type="ECO:0000259" key="5">
    <source>
        <dbReference type="Pfam" id="PF23598"/>
    </source>
</evidence>
<organism evidence="6 7">
    <name type="scientific">Canavalia gladiata</name>
    <name type="common">Sword bean</name>
    <name type="synonym">Dolichos gladiatus</name>
    <dbReference type="NCBI Taxonomy" id="3824"/>
    <lineage>
        <taxon>Eukaryota</taxon>
        <taxon>Viridiplantae</taxon>
        <taxon>Streptophyta</taxon>
        <taxon>Embryophyta</taxon>
        <taxon>Tracheophyta</taxon>
        <taxon>Spermatophyta</taxon>
        <taxon>Magnoliopsida</taxon>
        <taxon>eudicotyledons</taxon>
        <taxon>Gunneridae</taxon>
        <taxon>Pentapetalae</taxon>
        <taxon>rosids</taxon>
        <taxon>fabids</taxon>
        <taxon>Fabales</taxon>
        <taxon>Fabaceae</taxon>
        <taxon>Papilionoideae</taxon>
        <taxon>50 kb inversion clade</taxon>
        <taxon>NPAAA clade</taxon>
        <taxon>indigoferoid/millettioid clade</taxon>
        <taxon>Phaseoleae</taxon>
        <taxon>Canavalia</taxon>
    </lineage>
</organism>
<dbReference type="GO" id="GO:0098542">
    <property type="term" value="P:defense response to other organism"/>
    <property type="evidence" value="ECO:0007669"/>
    <property type="project" value="TreeGrafter"/>
</dbReference>
<proteinExistence type="predicted"/>
<feature type="domain" description="Disease resistance R13L4/SHOC-2-like LRR" evidence="5">
    <location>
        <begin position="472"/>
        <end position="671"/>
    </location>
</feature>
<evidence type="ECO:0000313" key="7">
    <source>
        <dbReference type="Proteomes" id="UP001367508"/>
    </source>
</evidence>
<dbReference type="InterPro" id="IPR055414">
    <property type="entry name" value="LRR_R13L4/SHOC2-like"/>
</dbReference>
<feature type="compositionally biased region" description="Basic and acidic residues" evidence="3">
    <location>
        <begin position="140"/>
        <end position="152"/>
    </location>
</feature>
<sequence length="742" mass="84563">MSIRTNPLKAVPLLQKRLIRAKMTEKIPVVEKLENLMVELNNIKDLFSTVERNKEELLDTLTSVDDLLRNFSTQKFREISLRILHSSSDATKANQHKGESFQAPMPLAGDGDGNGHEVSETGNVKPNSSRIEKTSSSQETQDRKSEEKEVPIDVKLESLKSELENMKAQFSTAKKNEELYGTLRAVEDLLRNFNAKNFSDIVKSAEDANQSETNSSNLSSQASKSEVLDQVLKTISKNIKDSTQKLQPVGVSQSKAKAYDSLGQTSKTGQKYPILSLSEHNNEKVDLVLKRIQVSYDALNLHSRICLLSLSIFPENEVIKKRHTIYWWIGEGFVRNSRGKTAEEEGEEIFDELLSCNLIVPHGNNKCPIVNKFKINPWIRHMLLSSVLKENNQYLRHYSQISNSSLHDDIGPACLVLDQEKVKISDLTPNNWRTIFNVGARYLSFGPQWIARMKLVVLQLGRWQESPSYHIEVESTNFLNDLKDQKHLKYLSLRGLSRISELPRSIDQLISLEILDLKACHNLETLPDEIALLRKLTHLDVSQCYLLESMPKGIEKLIELQVLKGFVIGSSSKTPCRISDLAKLKQLKRLSIHIGSEAVIQDGEFESLKDLEAVKRLKISWGVLSNIRYKDNIFLPLGLEKLDLEGYPRETIPEWLQPGNLPSGLKKLYIKGGKLTSMWKTTGEKGSKCEIVRLKYLNHLHIDPNLQEIFPSLRYAEKRHVFFNQFYEWSIDEESESMSMPK</sequence>
<dbReference type="PANTHER" id="PTHR23155:SF1076">
    <property type="entry name" value="LEUCINE-RICH REPEAT (LRR) FAMILY PROTEIN-RELATED"/>
    <property type="match status" value="1"/>
</dbReference>
<protein>
    <recommendedName>
        <fullName evidence="8">Disease resistance RPP13-like protein 4</fullName>
    </recommendedName>
</protein>
<dbReference type="InterPro" id="IPR032675">
    <property type="entry name" value="LRR_dom_sf"/>
</dbReference>
<evidence type="ECO:0000256" key="3">
    <source>
        <dbReference type="SAM" id="MobiDB-lite"/>
    </source>
</evidence>
<gene>
    <name evidence="6" type="ORF">VNO77_42990</name>
</gene>
<comment type="caution">
    <text evidence="6">The sequence shown here is derived from an EMBL/GenBank/DDBJ whole genome shotgun (WGS) entry which is preliminary data.</text>
</comment>
<keyword evidence="2" id="KW-0611">Plant defense</keyword>
<dbReference type="Gene3D" id="1.10.10.10">
    <property type="entry name" value="Winged helix-like DNA-binding domain superfamily/Winged helix DNA-binding domain"/>
    <property type="match status" value="1"/>
</dbReference>
<keyword evidence="7" id="KW-1185">Reference proteome</keyword>
<dbReference type="Pfam" id="PF23559">
    <property type="entry name" value="WHD_DRP"/>
    <property type="match status" value="1"/>
</dbReference>
<evidence type="ECO:0000313" key="6">
    <source>
        <dbReference type="EMBL" id="KAK7305090.1"/>
    </source>
</evidence>
<evidence type="ECO:0008006" key="8">
    <source>
        <dbReference type="Google" id="ProtNLM"/>
    </source>
</evidence>
<dbReference type="InterPro" id="IPR044974">
    <property type="entry name" value="Disease_R_plants"/>
</dbReference>
<evidence type="ECO:0000259" key="4">
    <source>
        <dbReference type="Pfam" id="PF23559"/>
    </source>
</evidence>
<feature type="domain" description="Disease resistance protein winged helix" evidence="4">
    <location>
        <begin position="312"/>
        <end position="375"/>
    </location>
</feature>
<feature type="compositionally biased region" description="Polar residues" evidence="3">
    <location>
        <begin position="120"/>
        <end position="139"/>
    </location>
</feature>
<accession>A0AAN9PMJ5</accession>
<dbReference type="AlphaFoldDB" id="A0AAN9PMJ5"/>
<dbReference type="Pfam" id="PF23598">
    <property type="entry name" value="LRR_14"/>
    <property type="match status" value="1"/>
</dbReference>
<dbReference type="Proteomes" id="UP001367508">
    <property type="component" value="Unassembled WGS sequence"/>
</dbReference>
<dbReference type="InterPro" id="IPR058922">
    <property type="entry name" value="WHD_DRP"/>
</dbReference>
<keyword evidence="1" id="KW-0677">Repeat</keyword>
<evidence type="ECO:0000256" key="1">
    <source>
        <dbReference type="ARBA" id="ARBA00022737"/>
    </source>
</evidence>
<dbReference type="InterPro" id="IPR036388">
    <property type="entry name" value="WH-like_DNA-bd_sf"/>
</dbReference>
<reference evidence="6 7" key="1">
    <citation type="submission" date="2024-01" db="EMBL/GenBank/DDBJ databases">
        <title>The genomes of 5 underutilized Papilionoideae crops provide insights into root nodulation and disease resistanc.</title>
        <authorList>
            <person name="Jiang F."/>
        </authorList>
    </citation>
    <scope>NUCLEOTIDE SEQUENCE [LARGE SCALE GENOMIC DNA]</scope>
    <source>
        <strain evidence="6">LVBAO_FW01</strain>
        <tissue evidence="6">Leaves</tissue>
    </source>
</reference>
<dbReference type="Gene3D" id="3.80.10.10">
    <property type="entry name" value="Ribonuclease Inhibitor"/>
    <property type="match status" value="1"/>
</dbReference>
<dbReference type="PANTHER" id="PTHR23155">
    <property type="entry name" value="DISEASE RESISTANCE PROTEIN RP"/>
    <property type="match status" value="1"/>
</dbReference>
<feature type="region of interest" description="Disordered" evidence="3">
    <location>
        <begin position="89"/>
        <end position="152"/>
    </location>
</feature>
<dbReference type="SUPFAM" id="SSF52058">
    <property type="entry name" value="L domain-like"/>
    <property type="match status" value="1"/>
</dbReference>
<evidence type="ECO:0000256" key="2">
    <source>
        <dbReference type="ARBA" id="ARBA00022821"/>
    </source>
</evidence>
<dbReference type="EMBL" id="JAYMYQ010000011">
    <property type="protein sequence ID" value="KAK7305090.1"/>
    <property type="molecule type" value="Genomic_DNA"/>
</dbReference>